<feature type="transmembrane region" description="Helical" evidence="1">
    <location>
        <begin position="380"/>
        <end position="399"/>
    </location>
</feature>
<evidence type="ECO:0000313" key="2">
    <source>
        <dbReference type="EMBL" id="SCY21499.1"/>
    </source>
</evidence>
<name>A0A1G5E3F3_9FIRM</name>
<dbReference type="AlphaFoldDB" id="A0A1G5E3F3"/>
<reference evidence="3" key="1">
    <citation type="submission" date="2016-10" db="EMBL/GenBank/DDBJ databases">
        <authorList>
            <person name="Varghese N."/>
            <person name="Submissions S."/>
        </authorList>
    </citation>
    <scope>NUCLEOTIDE SEQUENCE [LARGE SCALE GENOMIC DNA]</scope>
    <source>
        <strain evidence="3">XBD2006</strain>
    </source>
</reference>
<dbReference type="Pfam" id="PF19510">
    <property type="entry name" value="DUF6044"/>
    <property type="match status" value="1"/>
</dbReference>
<keyword evidence="3" id="KW-1185">Reference proteome</keyword>
<dbReference type="OrthoDB" id="2349131at2"/>
<dbReference type="InterPro" id="IPR046107">
    <property type="entry name" value="DUF6044"/>
</dbReference>
<feature type="transmembrane region" description="Helical" evidence="1">
    <location>
        <begin position="411"/>
        <end position="431"/>
    </location>
</feature>
<keyword evidence="1" id="KW-0812">Transmembrane</keyword>
<accession>A0A1G5E3F3</accession>
<feature type="transmembrane region" description="Helical" evidence="1">
    <location>
        <begin position="243"/>
        <end position="262"/>
    </location>
</feature>
<sequence length="613" mass="69527">MKLLKSRFVIFAVLLFILSVSVFYCAIGENSYIGVHDNMDLFIAQFAMLRNTGTFFSHGVSAPFLGGVSRDVLPGEASLYTVLYMIFSPFTAYIIGYVLKIVIAIFSCVLLFADCTILSGKKSDVKECCVNASFFERARFCLKEEYVPELNLSVGVGFLYGVLNLFPAFGISFASIPLIIYLLRRVYLTDKSDDTKRIRKMAGYIVLIFCYPFLSYFSYFGFFILGYLFIGIIWLWIRDKRPSIGLVAALAALSLGFVAFEYRLFGIMLFSDVTTIRDTMAQSYVTVAELPALILDVFVNGMMHAEDCHKFFVMPVCLLYLVILNAGYVYKKNFRGIFTDVYNLCALILLFNAVVYGIYFIREVNDVFAVIVPPLKGFQFNRTVFFSPFIWCAMLFIIAYRMCKKGILKSVLAYAVIAVSVVFVILTPTRYNDLRNTLYHVVKENVLRNKLDDLNYRDFYSEELFADVKRAIGYKEGEWSVAYGMHPAILEYNGIATLDGYLGFYPQSYKEEFRKVIAPALSKNPGSAAYFDDWGARCYLYSGTDATIVMATKSMYGVTDNNIYIDAGELKKLGCKYLFSRIDISNAHEEGLFQVGEYSGHGSPYNIYVYGLE</sequence>
<feature type="transmembrane region" description="Helical" evidence="1">
    <location>
        <begin position="341"/>
        <end position="360"/>
    </location>
</feature>
<proteinExistence type="predicted"/>
<evidence type="ECO:0000313" key="3">
    <source>
        <dbReference type="Proteomes" id="UP000183047"/>
    </source>
</evidence>
<dbReference type="RefSeq" id="WP_074462365.1">
    <property type="nucleotide sequence ID" value="NZ_FMUR01000010.1"/>
</dbReference>
<dbReference type="Proteomes" id="UP000183047">
    <property type="component" value="Unassembled WGS sequence"/>
</dbReference>
<protein>
    <submittedName>
        <fullName evidence="2">Uncharacterized protein</fullName>
    </submittedName>
</protein>
<organism evidence="2 3">
    <name type="scientific">Butyrivibrio hungatei</name>
    <dbReference type="NCBI Taxonomy" id="185008"/>
    <lineage>
        <taxon>Bacteria</taxon>
        <taxon>Bacillati</taxon>
        <taxon>Bacillota</taxon>
        <taxon>Clostridia</taxon>
        <taxon>Lachnospirales</taxon>
        <taxon>Lachnospiraceae</taxon>
        <taxon>Butyrivibrio</taxon>
    </lineage>
</organism>
<feature type="transmembrane region" description="Helical" evidence="1">
    <location>
        <begin position="204"/>
        <end position="237"/>
    </location>
</feature>
<keyword evidence="1" id="KW-0472">Membrane</keyword>
<dbReference type="EMBL" id="FMUR01000010">
    <property type="protein sequence ID" value="SCY21499.1"/>
    <property type="molecule type" value="Genomic_DNA"/>
</dbReference>
<feature type="transmembrane region" description="Helical" evidence="1">
    <location>
        <begin position="158"/>
        <end position="183"/>
    </location>
</feature>
<keyword evidence="1" id="KW-1133">Transmembrane helix</keyword>
<feature type="transmembrane region" description="Helical" evidence="1">
    <location>
        <begin position="311"/>
        <end position="329"/>
    </location>
</feature>
<evidence type="ECO:0000256" key="1">
    <source>
        <dbReference type="SAM" id="Phobius"/>
    </source>
</evidence>
<gene>
    <name evidence="2" type="ORF">SAMN02910451_01763</name>
</gene>